<evidence type="ECO:0000313" key="2">
    <source>
        <dbReference type="Proteomes" id="UP000198386"/>
    </source>
</evidence>
<dbReference type="Proteomes" id="UP000198386">
    <property type="component" value="Unassembled WGS sequence"/>
</dbReference>
<accession>A0A239EM15</accession>
<sequence length="71" mass="6795">MAAPAARADVVLRDVGAPLLARRVLLETRPGAPPAAAALAAALRAVAVGVAAGTGGTEPSAAGRVWPEGSG</sequence>
<organism evidence="1 2">
    <name type="scientific">Geodermatophilus saharensis</name>
    <dbReference type="NCBI Taxonomy" id="1137994"/>
    <lineage>
        <taxon>Bacteria</taxon>
        <taxon>Bacillati</taxon>
        <taxon>Actinomycetota</taxon>
        <taxon>Actinomycetes</taxon>
        <taxon>Geodermatophilales</taxon>
        <taxon>Geodermatophilaceae</taxon>
        <taxon>Geodermatophilus</taxon>
    </lineage>
</organism>
<reference evidence="2" key="1">
    <citation type="submission" date="2017-06" db="EMBL/GenBank/DDBJ databases">
        <authorList>
            <person name="Varghese N."/>
            <person name="Submissions S."/>
        </authorList>
    </citation>
    <scope>NUCLEOTIDE SEQUENCE [LARGE SCALE GENOMIC DNA]</scope>
    <source>
        <strain evidence="2">DSM 45423</strain>
    </source>
</reference>
<evidence type="ECO:0000313" key="1">
    <source>
        <dbReference type="EMBL" id="SNS45676.1"/>
    </source>
</evidence>
<dbReference type="RefSeq" id="WP_217897342.1">
    <property type="nucleotide sequence ID" value="NZ_FZOH01000004.1"/>
</dbReference>
<gene>
    <name evidence="1" type="ORF">SAMN04488107_2640</name>
</gene>
<keyword evidence="2" id="KW-1185">Reference proteome</keyword>
<proteinExistence type="predicted"/>
<protein>
    <submittedName>
        <fullName evidence="1">Uncharacterized protein</fullName>
    </submittedName>
</protein>
<dbReference type="AlphaFoldDB" id="A0A239EM15"/>
<name>A0A239EM15_9ACTN</name>
<dbReference type="EMBL" id="FZOH01000004">
    <property type="protein sequence ID" value="SNS45676.1"/>
    <property type="molecule type" value="Genomic_DNA"/>
</dbReference>